<dbReference type="RefSeq" id="WP_238947172.1">
    <property type="nucleotide sequence ID" value="NZ_FMBM01000002.1"/>
</dbReference>
<dbReference type="EMBL" id="FMBM01000002">
    <property type="protein sequence ID" value="SCC81124.1"/>
    <property type="molecule type" value="Genomic_DNA"/>
</dbReference>
<dbReference type="PATRIC" id="fig|1653334.4.peg.2990"/>
<gene>
    <name evidence="2" type="ORF">GA0071312_2056</name>
    <name evidence="1" type="ORF">HLUCCO17_09425</name>
</gene>
<dbReference type="Proteomes" id="UP000182800">
    <property type="component" value="Unassembled WGS sequence"/>
</dbReference>
<organism evidence="1 3">
    <name type="scientific">Saliniramus fredricksonii</name>
    <dbReference type="NCBI Taxonomy" id="1653334"/>
    <lineage>
        <taxon>Bacteria</taxon>
        <taxon>Pseudomonadati</taxon>
        <taxon>Pseudomonadota</taxon>
        <taxon>Alphaproteobacteria</taxon>
        <taxon>Hyphomicrobiales</taxon>
        <taxon>Salinarimonadaceae</taxon>
        <taxon>Saliniramus</taxon>
    </lineage>
</organism>
<dbReference type="InterPro" id="IPR021269">
    <property type="entry name" value="DUF2848"/>
</dbReference>
<dbReference type="STRING" id="1653334.GA0071312_2056"/>
<evidence type="ECO:0008006" key="5">
    <source>
        <dbReference type="Google" id="ProtNLM"/>
    </source>
</evidence>
<protein>
    <recommendedName>
        <fullName evidence="5">DUF2848 domain-containing protein</fullName>
    </recommendedName>
</protein>
<dbReference type="InterPro" id="IPR036663">
    <property type="entry name" value="Fumarylacetoacetase_C_sf"/>
</dbReference>
<dbReference type="GO" id="GO:0003824">
    <property type="term" value="F:catalytic activity"/>
    <property type="evidence" value="ECO:0007669"/>
    <property type="project" value="InterPro"/>
</dbReference>
<evidence type="ECO:0000313" key="1">
    <source>
        <dbReference type="EMBL" id="KPQ10899.1"/>
    </source>
</evidence>
<proteinExistence type="predicted"/>
<reference evidence="1 3" key="1">
    <citation type="submission" date="2015-09" db="EMBL/GenBank/DDBJ databases">
        <title>Identification and resolution of microdiversity through metagenomic sequencing of parallel consortia.</title>
        <authorList>
            <person name="Nelson W.C."/>
            <person name="Romine M.F."/>
            <person name="Lindemann S.R."/>
        </authorList>
    </citation>
    <scope>NUCLEOTIDE SEQUENCE [LARGE SCALE GENOMIC DNA]</scope>
    <source>
        <strain evidence="1">HL-109</strain>
    </source>
</reference>
<evidence type="ECO:0000313" key="2">
    <source>
        <dbReference type="EMBL" id="SCC81124.1"/>
    </source>
</evidence>
<comment type="caution">
    <text evidence="1">The sequence shown here is derived from an EMBL/GenBank/DDBJ whole genome shotgun (WGS) entry which is preliminary data.</text>
</comment>
<evidence type="ECO:0000313" key="4">
    <source>
        <dbReference type="Proteomes" id="UP000182800"/>
    </source>
</evidence>
<dbReference type="Pfam" id="PF11010">
    <property type="entry name" value="DUF2848"/>
    <property type="match status" value="1"/>
</dbReference>
<keyword evidence="4" id="KW-1185">Reference proteome</keyword>
<dbReference type="SUPFAM" id="SSF56529">
    <property type="entry name" value="FAH"/>
    <property type="match status" value="1"/>
</dbReference>
<accession>A0A0P8A6R8</accession>
<reference evidence="2 4" key="2">
    <citation type="submission" date="2016-08" db="EMBL/GenBank/DDBJ databases">
        <authorList>
            <person name="Varghese N."/>
            <person name="Submissions Spin"/>
        </authorList>
    </citation>
    <scope>NUCLEOTIDE SEQUENCE [LARGE SCALE GENOMIC DNA]</scope>
    <source>
        <strain evidence="2 4">HL-109</strain>
    </source>
</reference>
<dbReference type="Proteomes" id="UP000050497">
    <property type="component" value="Unassembled WGS sequence"/>
</dbReference>
<dbReference type="AlphaFoldDB" id="A0A0P8A6R8"/>
<dbReference type="EMBL" id="LJSX01000012">
    <property type="protein sequence ID" value="KPQ10899.1"/>
    <property type="molecule type" value="Genomic_DNA"/>
</dbReference>
<sequence>MSVTLQCDTDETGTKTIAIDNLVVAGWTARDRAAVDHHIAELAALGVPAPSRVPLFYRLSAQLLTQAQDVEFLGGEASGEIEPLIIDDGEALWLGLGSDHTDRKLESVSVAFSKQACAKPVARQLWRFDDLRDRLDDLVLTSWIRDADDAEWQLYQQGTLAAIRPLAELMATSPFAQGERLAPGTAMMCGTFGARGGVRPASQFRMEMHDPERDRRITHSYRAKALPVIA</sequence>
<evidence type="ECO:0000313" key="3">
    <source>
        <dbReference type="Proteomes" id="UP000050497"/>
    </source>
</evidence>
<name>A0A0P8A6R8_9HYPH</name>